<evidence type="ECO:0000313" key="1">
    <source>
        <dbReference type="EMBL" id="QCD34972.1"/>
    </source>
</evidence>
<reference evidence="1 2" key="1">
    <citation type="submission" date="2019-02" db="EMBL/GenBank/DDBJ databases">
        <title>Isolation and identification of novel species under the genus Muribaculum.</title>
        <authorList>
            <person name="Miyake S."/>
            <person name="Ding Y."/>
            <person name="Low A."/>
            <person name="Soh M."/>
            <person name="Seedorf H."/>
        </authorList>
    </citation>
    <scope>NUCLEOTIDE SEQUENCE [LARGE SCALE GENOMIC DNA]</scope>
    <source>
        <strain evidence="1 2">TLL-A4</strain>
    </source>
</reference>
<dbReference type="KEGG" id="mgod:E7746_03280"/>
<dbReference type="AlphaFoldDB" id="A0A4P7VDE4"/>
<gene>
    <name evidence="1" type="ORF">E7746_03280</name>
</gene>
<keyword evidence="2" id="KW-1185">Reference proteome</keyword>
<protein>
    <recommendedName>
        <fullName evidence="3">TonB-dependent receptor</fullName>
    </recommendedName>
</protein>
<evidence type="ECO:0000313" key="2">
    <source>
        <dbReference type="Proteomes" id="UP000297031"/>
    </source>
</evidence>
<proteinExistence type="predicted"/>
<organism evidence="1 2">
    <name type="scientific">Muribaculum gordoncarteri</name>
    <dbReference type="NCBI Taxonomy" id="2530390"/>
    <lineage>
        <taxon>Bacteria</taxon>
        <taxon>Pseudomonadati</taxon>
        <taxon>Bacteroidota</taxon>
        <taxon>Bacteroidia</taxon>
        <taxon>Bacteroidales</taxon>
        <taxon>Muribaculaceae</taxon>
        <taxon>Muribaculum</taxon>
    </lineage>
</organism>
<name>A0A4P7VDE4_9BACT</name>
<accession>A0A4P7VDE4</accession>
<evidence type="ECO:0008006" key="3">
    <source>
        <dbReference type="Google" id="ProtNLM"/>
    </source>
</evidence>
<sequence length="269" mass="30075">MRFLFTSLITLLGGTVAIAHNEVPDSIATHELDEIVVQAPRIIRKADMDVFYPSQTAVEYSKNGMQMLRNLMIPTLNVDDFSGTVKSSGQSVQLRINGRVATTEQVQSLLPETIKRVEWIDNPGLRYNGANAVVNFIVANPDAGGAFMLSGDQALNCAWAPWYASLKFNDGKSQWGLSMNYKLTNKIGCTREYYETFIYPDGQSLTRKETPVGGYMDENRGNLQLDYSYINPDTTVVWVALSGFERALKKIKYFCNKKSVLGSIDCKPR</sequence>
<dbReference type="EMBL" id="CP039393">
    <property type="protein sequence ID" value="QCD34972.1"/>
    <property type="molecule type" value="Genomic_DNA"/>
</dbReference>
<dbReference type="RefSeq" id="WP_136409822.1">
    <property type="nucleotide sequence ID" value="NZ_CP039393.1"/>
</dbReference>
<dbReference type="SUPFAM" id="SSF56935">
    <property type="entry name" value="Porins"/>
    <property type="match status" value="1"/>
</dbReference>
<dbReference type="Proteomes" id="UP000297031">
    <property type="component" value="Chromosome"/>
</dbReference>
<dbReference type="OrthoDB" id="1098137at2"/>